<protein>
    <recommendedName>
        <fullName evidence="1">N-acetyltransferase domain-containing protein</fullName>
    </recommendedName>
</protein>
<feature type="domain" description="N-acetyltransferase" evidence="1">
    <location>
        <begin position="126"/>
        <end position="268"/>
    </location>
</feature>
<dbReference type="GO" id="GO:0016747">
    <property type="term" value="F:acyltransferase activity, transferring groups other than amino-acyl groups"/>
    <property type="evidence" value="ECO:0007669"/>
    <property type="project" value="InterPro"/>
</dbReference>
<dbReference type="Pfam" id="PF00583">
    <property type="entry name" value="Acetyltransf_1"/>
    <property type="match status" value="1"/>
</dbReference>
<dbReference type="CDD" id="cd04301">
    <property type="entry name" value="NAT_SF"/>
    <property type="match status" value="1"/>
</dbReference>
<dbReference type="PANTHER" id="PTHR42791">
    <property type="entry name" value="GNAT FAMILY ACETYLTRANSFERASE"/>
    <property type="match status" value="1"/>
</dbReference>
<reference evidence="2 3" key="1">
    <citation type="journal article" date="2023" name="Commun. Biol.">
        <title>Reorganization of the ancestral sex-determining regions during the evolution of trioecy in Pleodorina starrii.</title>
        <authorList>
            <person name="Takahashi K."/>
            <person name="Suzuki S."/>
            <person name="Kawai-Toyooka H."/>
            <person name="Yamamoto K."/>
            <person name="Hamaji T."/>
            <person name="Ootsuki R."/>
            <person name="Yamaguchi H."/>
            <person name="Kawachi M."/>
            <person name="Higashiyama T."/>
            <person name="Nozaki H."/>
        </authorList>
    </citation>
    <scope>NUCLEOTIDE SEQUENCE [LARGE SCALE GENOMIC DNA]</scope>
    <source>
        <strain evidence="2 3">NIES-4479</strain>
    </source>
</reference>
<comment type="caution">
    <text evidence="2">The sequence shown here is derived from an EMBL/GenBank/DDBJ whole genome shotgun (WGS) entry which is preliminary data.</text>
</comment>
<dbReference type="AlphaFoldDB" id="A0A9W6EXX1"/>
<accession>A0A9W6EXX1</accession>
<dbReference type="SUPFAM" id="SSF55729">
    <property type="entry name" value="Acyl-CoA N-acyltransferases (Nat)"/>
    <property type="match status" value="1"/>
</dbReference>
<dbReference type="PANTHER" id="PTHR42791:SF1">
    <property type="entry name" value="N-ACETYLTRANSFERASE DOMAIN-CONTAINING PROTEIN"/>
    <property type="match status" value="1"/>
</dbReference>
<evidence type="ECO:0000313" key="2">
    <source>
        <dbReference type="EMBL" id="GLC49393.1"/>
    </source>
</evidence>
<gene>
    <name evidence="2" type="primary">PLEST006519</name>
    <name evidence="2" type="ORF">PLESTB_000214500</name>
</gene>
<dbReference type="InterPro" id="IPR000182">
    <property type="entry name" value="GNAT_dom"/>
</dbReference>
<dbReference type="InterPro" id="IPR016181">
    <property type="entry name" value="Acyl_CoA_acyltransferase"/>
</dbReference>
<dbReference type="PROSITE" id="PS51186">
    <property type="entry name" value="GNAT"/>
    <property type="match status" value="1"/>
</dbReference>
<proteinExistence type="predicted"/>
<evidence type="ECO:0000259" key="1">
    <source>
        <dbReference type="PROSITE" id="PS51186"/>
    </source>
</evidence>
<evidence type="ECO:0000313" key="3">
    <source>
        <dbReference type="Proteomes" id="UP001165080"/>
    </source>
</evidence>
<keyword evidence="3" id="KW-1185">Reference proteome</keyword>
<dbReference type="OrthoDB" id="528817at2759"/>
<name>A0A9W6EXX1_9CHLO</name>
<organism evidence="2 3">
    <name type="scientific">Pleodorina starrii</name>
    <dbReference type="NCBI Taxonomy" id="330485"/>
    <lineage>
        <taxon>Eukaryota</taxon>
        <taxon>Viridiplantae</taxon>
        <taxon>Chlorophyta</taxon>
        <taxon>core chlorophytes</taxon>
        <taxon>Chlorophyceae</taxon>
        <taxon>CS clade</taxon>
        <taxon>Chlamydomonadales</taxon>
        <taxon>Volvocaceae</taxon>
        <taxon>Pleodorina</taxon>
    </lineage>
</organism>
<dbReference type="Proteomes" id="UP001165080">
    <property type="component" value="Unassembled WGS sequence"/>
</dbReference>
<dbReference type="Gene3D" id="3.40.630.30">
    <property type="match status" value="1"/>
</dbReference>
<dbReference type="InterPro" id="IPR052523">
    <property type="entry name" value="Trichothecene_AcTrans"/>
</dbReference>
<dbReference type="EMBL" id="BRXU01000002">
    <property type="protein sequence ID" value="GLC49393.1"/>
    <property type="molecule type" value="Genomic_DNA"/>
</dbReference>
<sequence length="274" mass="29816">MLTGRTNGFAVRRPVNAGQWRLKVLPSASRRNVETKAPSRVNDITTLEGAKNAKLKLAANCFGTSMSQDPLLTWVTDGSCPDQVARFFSNVAHMALQAAPDRSTCWALQQTTTSPPAPGAETVAPDPVAPMVVCIAFEYPRSYPSDWAWASRGLFRALLSAPSLRAAGTFFKMIGIFDEGKQRFYKAHGPFLYICCFGTAPEFQGKGLGSELMGEVLAHATRLGVPAYLEASGVDSCRFYQRHGFQILQEIRVEPGAPTVFLMANYLGKDPATC</sequence>